<gene>
    <name evidence="2" type="ORF">SAMN03080606_03086</name>
</gene>
<dbReference type="AlphaFoldDB" id="A0A1G5JY82"/>
<dbReference type="STRING" id="1120976.SAMN03080606_03086"/>
<evidence type="ECO:0000313" key="2">
    <source>
        <dbReference type="EMBL" id="SCY92830.1"/>
    </source>
</evidence>
<protein>
    <submittedName>
        <fullName evidence="2">Microcystin-dependent protein</fullName>
    </submittedName>
</protein>
<reference evidence="2 3" key="1">
    <citation type="submission" date="2016-10" db="EMBL/GenBank/DDBJ databases">
        <authorList>
            <person name="de Groot N.N."/>
        </authorList>
    </citation>
    <scope>NUCLEOTIDE SEQUENCE [LARGE SCALE GENOMIC DNA]</scope>
    <source>
        <strain evidence="2 3">DSM 18978</strain>
    </source>
</reference>
<accession>A0A1G5JY82</accession>
<proteinExistence type="predicted"/>
<dbReference type="InterPro" id="IPR037053">
    <property type="entry name" value="Phage_tail_collar_dom_sf"/>
</dbReference>
<evidence type="ECO:0000259" key="1">
    <source>
        <dbReference type="Pfam" id="PF07484"/>
    </source>
</evidence>
<dbReference type="Gene3D" id="3.90.1340.10">
    <property type="entry name" value="Phage tail collar domain"/>
    <property type="match status" value="1"/>
</dbReference>
<dbReference type="Proteomes" id="UP000198636">
    <property type="component" value="Unassembled WGS sequence"/>
</dbReference>
<dbReference type="Pfam" id="PF07484">
    <property type="entry name" value="Collar"/>
    <property type="match status" value="1"/>
</dbReference>
<dbReference type="SUPFAM" id="SSF88874">
    <property type="entry name" value="Receptor-binding domain of short tail fibre protein gp12"/>
    <property type="match status" value="1"/>
</dbReference>
<dbReference type="RefSeq" id="WP_091545369.1">
    <property type="nucleotide sequence ID" value="NZ_FMUS01000022.1"/>
</dbReference>
<organism evidence="2 3">
    <name type="scientific">Alkaliphilus peptidifermentans DSM 18978</name>
    <dbReference type="NCBI Taxonomy" id="1120976"/>
    <lineage>
        <taxon>Bacteria</taxon>
        <taxon>Bacillati</taxon>
        <taxon>Bacillota</taxon>
        <taxon>Clostridia</taxon>
        <taxon>Peptostreptococcales</taxon>
        <taxon>Natronincolaceae</taxon>
        <taxon>Alkaliphilus</taxon>
    </lineage>
</organism>
<dbReference type="EMBL" id="FMUS01000022">
    <property type="protein sequence ID" value="SCY92830.1"/>
    <property type="molecule type" value="Genomic_DNA"/>
</dbReference>
<name>A0A1G5JY82_9FIRM</name>
<dbReference type="InterPro" id="IPR011083">
    <property type="entry name" value="Phage_tail_collar_dom"/>
</dbReference>
<evidence type="ECO:0000313" key="3">
    <source>
        <dbReference type="Proteomes" id="UP000198636"/>
    </source>
</evidence>
<dbReference type="OrthoDB" id="9810174at2"/>
<sequence>MEQYIGEIKMYAGDKPPKGWALCDGQLLPISENQILYNLIGTTYGGDGVSSFALPDLRGRIPIHQGEYSEGKNYSIGEMEGTETVTLTDDNLPMHTHIITATSEAGTEASPENAYPSNKIAQYTQETSALSHMNAKSISYEGGNQPHDNMMPYLAINYIIALSGQFPTQD</sequence>
<feature type="domain" description="Phage tail collar" evidence="1">
    <location>
        <begin position="6"/>
        <end position="62"/>
    </location>
</feature>
<keyword evidence="3" id="KW-1185">Reference proteome</keyword>